<dbReference type="GO" id="GO:0000151">
    <property type="term" value="C:ubiquitin ligase complex"/>
    <property type="evidence" value="ECO:0007669"/>
    <property type="project" value="TreeGrafter"/>
</dbReference>
<gene>
    <name evidence="3" type="ORF">HDID_LOCUS5930</name>
</gene>
<dbReference type="GO" id="GO:0005737">
    <property type="term" value="C:cytoplasm"/>
    <property type="evidence" value="ECO:0007669"/>
    <property type="project" value="TreeGrafter"/>
</dbReference>
<reference evidence="3 4" key="2">
    <citation type="submission" date="2018-11" db="EMBL/GenBank/DDBJ databases">
        <authorList>
            <consortium name="Pathogen Informatics"/>
        </authorList>
    </citation>
    <scope>NUCLEOTIDE SEQUENCE [LARGE SCALE GENOMIC DNA]</scope>
</reference>
<keyword evidence="1" id="KW-0833">Ubl conjugation pathway</keyword>
<dbReference type="OrthoDB" id="6266394at2759"/>
<dbReference type="UniPathway" id="UPA00143"/>
<evidence type="ECO:0000313" key="5">
    <source>
        <dbReference type="WBParaSite" id="HDID_0000593301-mRNA-1"/>
    </source>
</evidence>
<comment type="similarity">
    <text evidence="1">Belongs to the E3 ubiquitin-protein ligase UBR1-like family.</text>
</comment>
<accession>A0A0R3SLW8</accession>
<evidence type="ECO:0000313" key="4">
    <source>
        <dbReference type="Proteomes" id="UP000274504"/>
    </source>
</evidence>
<comment type="catalytic activity">
    <reaction evidence="1">
        <text>S-ubiquitinyl-[E2 ubiquitin-conjugating enzyme]-L-cysteine + [acceptor protein]-L-lysine = [E2 ubiquitin-conjugating enzyme]-L-cysteine + N(6)-ubiquitinyl-[acceptor protein]-L-lysine.</text>
        <dbReference type="EC" id="2.3.2.27"/>
    </reaction>
</comment>
<dbReference type="GO" id="GO:0071596">
    <property type="term" value="P:ubiquitin-dependent protein catabolic process via the N-end rule pathway"/>
    <property type="evidence" value="ECO:0007669"/>
    <property type="project" value="UniProtKB-UniRule"/>
</dbReference>
<reference evidence="5" key="1">
    <citation type="submission" date="2017-02" db="UniProtKB">
        <authorList>
            <consortium name="WormBaseParasite"/>
        </authorList>
    </citation>
    <scope>IDENTIFICATION</scope>
</reference>
<dbReference type="Proteomes" id="UP000274504">
    <property type="component" value="Unassembled WGS sequence"/>
</dbReference>
<dbReference type="GO" id="GO:0008270">
    <property type="term" value="F:zinc ion binding"/>
    <property type="evidence" value="ECO:0007669"/>
    <property type="project" value="UniProtKB-UniRule"/>
</dbReference>
<dbReference type="EC" id="2.3.2.27" evidence="1"/>
<keyword evidence="1" id="KW-0479">Metal-binding</keyword>
<evidence type="ECO:0000259" key="2">
    <source>
        <dbReference type="Pfam" id="PF22960"/>
    </source>
</evidence>
<dbReference type="STRING" id="6216.A0A0R3SLW8"/>
<comment type="function">
    <text evidence="1">Ubiquitin ligase protein which is a component of the N-end rule pathway. Recognizes and binds to proteins bearing specific N-terminal residues that are destabilizing according to the N-end rule, leading to their ubiquitination and subsequent degradation.</text>
</comment>
<dbReference type="InterPro" id="IPR039164">
    <property type="entry name" value="UBR1-like"/>
</dbReference>
<dbReference type="GO" id="GO:0016567">
    <property type="term" value="P:protein ubiquitination"/>
    <property type="evidence" value="ECO:0007669"/>
    <property type="project" value="UniProtKB-UniRule"/>
</dbReference>
<name>A0A0R3SLW8_HYMDI</name>
<dbReference type="PANTHER" id="PTHR21497:SF39">
    <property type="entry name" value="E3 UBIQUITIN-PROTEIN LIGASE UBR3"/>
    <property type="match status" value="1"/>
</dbReference>
<dbReference type="AlphaFoldDB" id="A0A0R3SLW8"/>
<keyword evidence="1" id="KW-0863">Zinc-finger</keyword>
<sequence>MYTQACVESLAHHLTYLGRLVTTATQWAHPIRGPLSLHLPLSRHAACFLSLAIFTHHTDLKNVMDPFLSRSPNVLRRLMEELANVLLGCQEVIIGYWVRNGQSVRQLVTHYMHSQMCYSMIDLDIFLFQARLLQNFCFHRELMALTKPSASRSGMVDRQPMAIEAWLTNLCWILDLRNNLGLSETGLIEKELVCFLAHSTRKRSDLSSLLPDRCMPQNTDVIDECLKRVATYVAPSCDSTSGSLISGCYSLKPELWDEKFDPVFFALRMASRKEQT</sequence>
<dbReference type="WBParaSite" id="HDID_0000593301-mRNA-1">
    <property type="protein sequence ID" value="HDID_0000593301-mRNA-1"/>
    <property type="gene ID" value="HDID_0000593301"/>
</dbReference>
<evidence type="ECO:0000313" key="3">
    <source>
        <dbReference type="EMBL" id="VDL58248.1"/>
    </source>
</evidence>
<dbReference type="Pfam" id="PF22960">
    <property type="entry name" value="WHD_UBR1"/>
    <property type="match status" value="1"/>
</dbReference>
<keyword evidence="1" id="KW-0862">Zinc</keyword>
<feature type="domain" description="E3 ubiquitin-protein ligase UBR1-like winged-helix" evidence="2">
    <location>
        <begin position="188"/>
        <end position="274"/>
    </location>
</feature>
<comment type="pathway">
    <text evidence="1">Protein modification; protein ubiquitination.</text>
</comment>
<organism evidence="5">
    <name type="scientific">Hymenolepis diminuta</name>
    <name type="common">Rat tapeworm</name>
    <dbReference type="NCBI Taxonomy" id="6216"/>
    <lineage>
        <taxon>Eukaryota</taxon>
        <taxon>Metazoa</taxon>
        <taxon>Spiralia</taxon>
        <taxon>Lophotrochozoa</taxon>
        <taxon>Platyhelminthes</taxon>
        <taxon>Cestoda</taxon>
        <taxon>Eucestoda</taxon>
        <taxon>Cyclophyllidea</taxon>
        <taxon>Hymenolepididae</taxon>
        <taxon>Hymenolepis</taxon>
    </lineage>
</organism>
<keyword evidence="1" id="KW-0808">Transferase</keyword>
<proteinExistence type="inferred from homology"/>
<dbReference type="EMBL" id="UYSG01003764">
    <property type="protein sequence ID" value="VDL58248.1"/>
    <property type="molecule type" value="Genomic_DNA"/>
</dbReference>
<evidence type="ECO:0000256" key="1">
    <source>
        <dbReference type="RuleBase" id="RU366018"/>
    </source>
</evidence>
<dbReference type="InterPro" id="IPR055194">
    <property type="entry name" value="UBR1-like_WH"/>
</dbReference>
<dbReference type="GO" id="GO:0061630">
    <property type="term" value="F:ubiquitin protein ligase activity"/>
    <property type="evidence" value="ECO:0007669"/>
    <property type="project" value="UniProtKB-UniRule"/>
</dbReference>
<protein>
    <recommendedName>
        <fullName evidence="1">E3 ubiquitin-protein ligase</fullName>
        <ecNumber evidence="1">2.3.2.27</ecNumber>
    </recommendedName>
</protein>
<dbReference type="PANTHER" id="PTHR21497">
    <property type="entry name" value="UBIQUITIN LIGASE E3 ALPHA-RELATED"/>
    <property type="match status" value="1"/>
</dbReference>